<accession>A0A0A5I2E7</accession>
<dbReference type="EMBL" id="JRWP01000004">
    <property type="protein sequence ID" value="KGY09971.1"/>
    <property type="molecule type" value="Genomic_DNA"/>
</dbReference>
<protein>
    <submittedName>
        <fullName evidence="1">Uncharacterized protein</fullName>
    </submittedName>
</protein>
<gene>
    <name evidence="1" type="ORF">NM06_03385</name>
</gene>
<organism evidence="1 2">
    <name type="scientific">Photobacterium sp. (strain ATCC 43367)</name>
    <dbReference type="NCBI Taxonomy" id="379097"/>
    <lineage>
        <taxon>Bacteria</taxon>
        <taxon>Pseudomonadati</taxon>
        <taxon>Pseudomonadota</taxon>
        <taxon>Gammaproteobacteria</taxon>
        <taxon>Vibrionales</taxon>
        <taxon>Vibrionaceae</taxon>
        <taxon>Vibrio</taxon>
        <taxon>Vibrio oreintalis group</taxon>
    </lineage>
</organism>
<name>A0A0A5I2E7_PHOS4</name>
<reference evidence="1 2" key="1">
    <citation type="submission" date="2014-10" db="EMBL/GenBank/DDBJ databases">
        <title>Genome sequencing of Vibrio sinaloensis T08.</title>
        <authorList>
            <person name="Chan K.-G."/>
            <person name="Mohamad N.I."/>
        </authorList>
    </citation>
    <scope>NUCLEOTIDE SEQUENCE [LARGE SCALE GENOMIC DNA]</scope>
    <source>
        <strain evidence="1 2">T08</strain>
    </source>
</reference>
<sequence>MDVLIQFDEKGMYQNNPWDIPVPYQKGEVHLVSPLSAMVLIDQAQAHLYLNDEDRRMTLIEK</sequence>
<comment type="caution">
    <text evidence="1">The sequence shown here is derived from an EMBL/GenBank/DDBJ whole genome shotgun (WGS) entry which is preliminary data.</text>
</comment>
<evidence type="ECO:0000313" key="2">
    <source>
        <dbReference type="Proteomes" id="UP000030451"/>
    </source>
</evidence>
<dbReference type="AlphaFoldDB" id="A0A0A5I2E7"/>
<dbReference type="Proteomes" id="UP000030451">
    <property type="component" value="Unassembled WGS sequence"/>
</dbReference>
<dbReference type="OrthoDB" id="6401390at2"/>
<evidence type="ECO:0000313" key="1">
    <source>
        <dbReference type="EMBL" id="KGY09971.1"/>
    </source>
</evidence>
<dbReference type="RefSeq" id="WP_038187998.1">
    <property type="nucleotide sequence ID" value="NZ_JRWP01000004.1"/>
</dbReference>
<proteinExistence type="predicted"/>